<keyword evidence="1" id="KW-0812">Transmembrane</keyword>
<dbReference type="SUPFAM" id="SSF58100">
    <property type="entry name" value="Bacterial hemolysins"/>
    <property type="match status" value="1"/>
</dbReference>
<protein>
    <submittedName>
        <fullName evidence="2">Uncharacterized protein</fullName>
    </submittedName>
</protein>
<feature type="transmembrane region" description="Helical" evidence="1">
    <location>
        <begin position="419"/>
        <end position="442"/>
    </location>
</feature>
<dbReference type="OrthoDB" id="34746at2157"/>
<dbReference type="GeneID" id="36832471"/>
<dbReference type="AlphaFoldDB" id="A0A2U9IFV1"/>
<sequence>MKSFRYLISILFALFVVSGVSTVFASTVGITVATSQQIYHPGQTVIVLGTTAPNVEVNAVLKAPNGTTIAVQSGNSSSTGVYEIDLFTFPTTDTAYGTYSVLVGNSKGFTNSTTIQYEPQLATVYIEIYNPENVPVSGASVTIMGITKTTNSTGVAMFMLPSGTYSVSIVPPSPYVPLTKTITVVAPQTYTFKYTVLVEELQVELTQVNLMYYNGTTYAKVSNPNEIITIGDSMLTGYVTVDFEGAPVSTATVTVTFNGMTESATYNSTIGMYEFTYNISNVPTEGYLMINASYSGYSAMKEIFTDVQLNPMPYFTQINREINSLTNLINETLTKISDLNSNISTLYNDISTINHEIKSLNSSISSLSTSVSSLSSTASSLSTEVNTLKSEESSLNSTVISLSNTETTLKSDYSSLSGIVYGALAAAIVGLILGIVAIILVLRKIS</sequence>
<proteinExistence type="predicted"/>
<dbReference type="EMBL" id="CP029289">
    <property type="protein sequence ID" value="AWR94866.1"/>
    <property type="molecule type" value="Genomic_DNA"/>
</dbReference>
<organism evidence="2 3">
    <name type="scientific">Acidianus brierleyi</name>
    <dbReference type="NCBI Taxonomy" id="41673"/>
    <lineage>
        <taxon>Archaea</taxon>
        <taxon>Thermoproteota</taxon>
        <taxon>Thermoprotei</taxon>
        <taxon>Sulfolobales</taxon>
        <taxon>Sulfolobaceae</taxon>
        <taxon>Acidianus</taxon>
    </lineage>
</organism>
<dbReference type="KEGG" id="abri:DFR85_09905"/>
<dbReference type="Gene3D" id="1.20.1170.10">
    <property type="match status" value="1"/>
</dbReference>
<dbReference type="Gene3D" id="2.60.40.1120">
    <property type="entry name" value="Carboxypeptidase-like, regulatory domain"/>
    <property type="match status" value="1"/>
</dbReference>
<name>A0A2U9IFV1_9CREN</name>
<dbReference type="Proteomes" id="UP000248044">
    <property type="component" value="Chromosome"/>
</dbReference>
<evidence type="ECO:0000256" key="1">
    <source>
        <dbReference type="SAM" id="Phobius"/>
    </source>
</evidence>
<keyword evidence="1" id="KW-1133">Transmembrane helix</keyword>
<keyword evidence="3" id="KW-1185">Reference proteome</keyword>
<keyword evidence="1" id="KW-0472">Membrane</keyword>
<dbReference type="InterPro" id="IPR008969">
    <property type="entry name" value="CarboxyPept-like_regulatory"/>
</dbReference>
<accession>A0A2U9IFV1</accession>
<reference evidence="2 3" key="1">
    <citation type="submission" date="2018-05" db="EMBL/GenBank/DDBJ databases">
        <title>Complete Genome Sequences of Extremely Thermoacidophilic, Metal-Mobilizing Type-Strain Members of the Archaeal Family Sulfolobaceae: Acidianus brierleyi DSM-1651T, Acidianus sulfidivorans DSM-18786T, Metallosphaera hakonensis DSM-7519T, and Metallosphaera prunae DSM-10039T.</title>
        <authorList>
            <person name="Counts J.A."/>
            <person name="Kelly R.M."/>
        </authorList>
    </citation>
    <scope>NUCLEOTIDE SEQUENCE [LARGE SCALE GENOMIC DNA]</scope>
    <source>
        <strain evidence="2 3">DSM 1651</strain>
    </source>
</reference>
<evidence type="ECO:0000313" key="3">
    <source>
        <dbReference type="Proteomes" id="UP000248044"/>
    </source>
</evidence>
<dbReference type="SUPFAM" id="SSF49464">
    <property type="entry name" value="Carboxypeptidase regulatory domain-like"/>
    <property type="match status" value="1"/>
</dbReference>
<evidence type="ECO:0000313" key="2">
    <source>
        <dbReference type="EMBL" id="AWR94866.1"/>
    </source>
</evidence>
<gene>
    <name evidence="2" type="ORF">DFR85_09905</name>
</gene>
<dbReference type="RefSeq" id="WP_110270747.1">
    <property type="nucleotide sequence ID" value="NZ_CP029289.2"/>
</dbReference>